<dbReference type="EMBL" id="CT573071">
    <property type="protein sequence ID" value="CAJ73873.1"/>
    <property type="molecule type" value="Genomic_DNA"/>
</dbReference>
<dbReference type="Proteomes" id="UP000501926">
    <property type="component" value="Chromosome"/>
</dbReference>
<protein>
    <submittedName>
        <fullName evidence="2">Uncharacterized protein</fullName>
    </submittedName>
</protein>
<accession>Q1Q1I8</accession>
<proteinExistence type="predicted"/>
<organism evidence="2">
    <name type="scientific">Kuenenia stuttgartiensis</name>
    <dbReference type="NCBI Taxonomy" id="174633"/>
    <lineage>
        <taxon>Bacteria</taxon>
        <taxon>Pseudomonadati</taxon>
        <taxon>Planctomycetota</taxon>
        <taxon>Candidatus Brocadiia</taxon>
        <taxon>Candidatus Brocadiales</taxon>
        <taxon>Candidatus Brocadiaceae</taxon>
        <taxon>Candidatus Kuenenia</taxon>
    </lineage>
</organism>
<evidence type="ECO:0000313" key="3">
    <source>
        <dbReference type="EMBL" id="QII10899.1"/>
    </source>
</evidence>
<evidence type="ECO:0000313" key="4">
    <source>
        <dbReference type="Proteomes" id="UP000501926"/>
    </source>
</evidence>
<evidence type="ECO:0000313" key="2">
    <source>
        <dbReference type="EMBL" id="CAJ73873.1"/>
    </source>
</evidence>
<reference evidence="3 4" key="3">
    <citation type="submission" date="2020-02" db="EMBL/GenBank/DDBJ databases">
        <title>Newly sequenced genome of strain CSTR1 showed variability in Candidatus Kuenenia stuttgartiensis genomes.</title>
        <authorList>
            <person name="Ding C."/>
            <person name="Adrian L."/>
        </authorList>
    </citation>
    <scope>NUCLEOTIDE SEQUENCE [LARGE SCALE GENOMIC DNA]</scope>
    <source>
        <strain evidence="3 4">CSTR1</strain>
    </source>
</reference>
<feature type="transmembrane region" description="Helical" evidence="1">
    <location>
        <begin position="32"/>
        <end position="54"/>
    </location>
</feature>
<keyword evidence="1" id="KW-1133">Transmembrane helix</keyword>
<dbReference type="AlphaFoldDB" id="Q1Q1I8"/>
<keyword evidence="1" id="KW-0472">Membrane</keyword>
<dbReference type="EMBL" id="CP049055">
    <property type="protein sequence ID" value="QII10899.1"/>
    <property type="molecule type" value="Genomic_DNA"/>
</dbReference>
<name>Q1Q1I8_KUEST</name>
<sequence>MITHHTRYFITRFDRAIDLLNILLGHACNLKYYYVTIIFCLTIHIFYIFLPFLLGSL</sequence>
<keyword evidence="1" id="KW-0812">Transmembrane</keyword>
<evidence type="ECO:0000256" key="1">
    <source>
        <dbReference type="SAM" id="Phobius"/>
    </source>
</evidence>
<gene>
    <name evidence="3" type="ORF">KsCSTR_15200</name>
    <name evidence="2" type="ORF">kuste3116</name>
</gene>
<reference evidence="2" key="1">
    <citation type="journal article" date="2006" name="Nature">
        <title>Deciphering the evolution and metabolism of an anammox bacterium from a community genome.</title>
        <authorList>
            <person name="Strous M."/>
            <person name="Pelletier E."/>
            <person name="Mangenot S."/>
            <person name="Rattei T."/>
            <person name="Lehner A."/>
            <person name="Taylor M.W."/>
            <person name="Horn M."/>
            <person name="Daims H."/>
            <person name="Bartol-Mavel D."/>
            <person name="Wincker P."/>
            <person name="Barbe V."/>
            <person name="Fonknechten N."/>
            <person name="Vallenet D."/>
            <person name="Segurens B."/>
            <person name="Schenowitz-Truong C."/>
            <person name="Medigue C."/>
            <person name="Collingro A."/>
            <person name="Snel B."/>
            <person name="Dutilh B.E."/>
            <person name="OpDenCamp H.J.M."/>
            <person name="vanDerDrift C."/>
            <person name="Cirpus I."/>
            <person name="vanDePas-Schoonen K.T."/>
            <person name="Harhangi H.R."/>
            <person name="vanNiftrik L."/>
            <person name="Schmid M."/>
            <person name="Keltjens J."/>
            <person name="vanDeVossenberg J."/>
            <person name="Kartal B."/>
            <person name="Meier H."/>
            <person name="Frishman D."/>
            <person name="Huynen M.A."/>
            <person name="Mewes H."/>
            <person name="Weissenbach J."/>
            <person name="Jetten M.S.M."/>
            <person name="Wagner M."/>
            <person name="LePaslier D."/>
        </authorList>
    </citation>
    <scope>NUCLEOTIDE SEQUENCE</scope>
</reference>
<reference evidence="2" key="2">
    <citation type="submission" date="2006-01" db="EMBL/GenBank/DDBJ databases">
        <authorList>
            <person name="Genoscope"/>
        </authorList>
    </citation>
    <scope>NUCLEOTIDE SEQUENCE</scope>
</reference>